<dbReference type="InterPro" id="IPR018338">
    <property type="entry name" value="Carbonic_anhydrase_a-class_CS"/>
</dbReference>
<feature type="domain" description="Alpha-carbonic anhydrase" evidence="11">
    <location>
        <begin position="21"/>
        <end position="278"/>
    </location>
</feature>
<keyword evidence="10" id="KW-0732">Signal</keyword>
<comment type="function">
    <text evidence="10">Reversible hydration of carbon dioxide.</text>
</comment>
<proteinExistence type="inferred from homology"/>
<dbReference type="InterPro" id="IPR018247">
    <property type="entry name" value="EF_Hand_1_Ca_BS"/>
</dbReference>
<evidence type="ECO:0000256" key="7">
    <source>
        <dbReference type="ARBA" id="ARBA00022833"/>
    </source>
</evidence>
<accession>A0A813U9I8</accession>
<evidence type="ECO:0000313" key="12">
    <source>
        <dbReference type="EMBL" id="CAF0823579.1"/>
    </source>
</evidence>
<feature type="chain" id="PRO_5033093921" description="Carbonic anhydrase" evidence="10">
    <location>
        <begin position="21"/>
        <end position="312"/>
    </location>
</feature>
<keyword evidence="7 10" id="KW-0862">Zinc</keyword>
<dbReference type="PANTHER" id="PTHR18952">
    <property type="entry name" value="CARBONIC ANHYDRASE"/>
    <property type="match status" value="1"/>
</dbReference>
<keyword evidence="8 10" id="KW-0456">Lyase</keyword>
<dbReference type="AlphaFoldDB" id="A0A813U9I8"/>
<dbReference type="CDD" id="cd00326">
    <property type="entry name" value="alpha_CA"/>
    <property type="match status" value="1"/>
</dbReference>
<organism evidence="12 13">
    <name type="scientific">Adineta steineri</name>
    <dbReference type="NCBI Taxonomy" id="433720"/>
    <lineage>
        <taxon>Eukaryota</taxon>
        <taxon>Metazoa</taxon>
        <taxon>Spiralia</taxon>
        <taxon>Gnathifera</taxon>
        <taxon>Rotifera</taxon>
        <taxon>Eurotatoria</taxon>
        <taxon>Bdelloidea</taxon>
        <taxon>Adinetida</taxon>
        <taxon>Adinetidae</taxon>
        <taxon>Adineta</taxon>
    </lineage>
</organism>
<dbReference type="EC" id="4.2.1.1" evidence="4 10"/>
<dbReference type="GO" id="GO:0004089">
    <property type="term" value="F:carbonate dehydratase activity"/>
    <property type="evidence" value="ECO:0007669"/>
    <property type="project" value="UniProtKB-UniRule"/>
</dbReference>
<comment type="caution">
    <text evidence="12">The sequence shown here is derived from an EMBL/GenBank/DDBJ whole genome shotgun (WGS) entry which is preliminary data.</text>
</comment>
<dbReference type="PROSITE" id="PS51144">
    <property type="entry name" value="ALPHA_CA_2"/>
    <property type="match status" value="1"/>
</dbReference>
<sequence length="312" mass="34996">MHLSRSSFILLCVIIQQSMASDWNYADEGPDVWSDLYPACAGTSQSPINIDTTTTDYLAFTTLYLGSSYNVPLNFQFINNGHTIVGTYTGNDTSNFVFIGGGLRGTFTFSSFHLHWGENYKSGSEHQVNGAKYSGELHVIHRNQATNQTAVLGMFIQSVKQTNTTHTELRKRDTSTTGNVTSPEWIKYLSAIGQLNQVNQTVALNLTLGSLFTSDTTKYWRYSGSLTTPPCTEGIIWTVFGEPIVVSEDYFDLLRDNIYAKDYRGPQPVNGRSVFRSYPYESSSAPNSIFSSKKTYNIIIYLSIYVFIYLFI</sequence>
<keyword evidence="6 10" id="KW-0479">Metal-binding</keyword>
<evidence type="ECO:0000256" key="3">
    <source>
        <dbReference type="ARBA" id="ARBA00010718"/>
    </source>
</evidence>
<dbReference type="GO" id="GO:0008270">
    <property type="term" value="F:zinc ion binding"/>
    <property type="evidence" value="ECO:0007669"/>
    <property type="project" value="UniProtKB-UniRule"/>
</dbReference>
<gene>
    <name evidence="12" type="ORF">VCS650_LOCUS5211</name>
</gene>
<dbReference type="OrthoDB" id="429145at2759"/>
<evidence type="ECO:0000256" key="1">
    <source>
        <dbReference type="ARBA" id="ARBA00001947"/>
    </source>
</evidence>
<evidence type="ECO:0000256" key="8">
    <source>
        <dbReference type="ARBA" id="ARBA00023239"/>
    </source>
</evidence>
<evidence type="ECO:0000256" key="10">
    <source>
        <dbReference type="RuleBase" id="RU367011"/>
    </source>
</evidence>
<evidence type="ECO:0000256" key="5">
    <source>
        <dbReference type="ARBA" id="ARBA00022530"/>
    </source>
</evidence>
<dbReference type="PROSITE" id="PS00018">
    <property type="entry name" value="EF_HAND_1"/>
    <property type="match status" value="1"/>
</dbReference>
<feature type="signal peptide" evidence="10">
    <location>
        <begin position="1"/>
        <end position="20"/>
    </location>
</feature>
<keyword evidence="5" id="KW-0272">Extracellular matrix</keyword>
<comment type="similarity">
    <text evidence="3 10">Belongs to the alpha-carbonic anhydrase family.</text>
</comment>
<comment type="catalytic activity">
    <reaction evidence="9 10">
        <text>hydrogencarbonate + H(+) = CO2 + H2O</text>
        <dbReference type="Rhea" id="RHEA:10748"/>
        <dbReference type="ChEBI" id="CHEBI:15377"/>
        <dbReference type="ChEBI" id="CHEBI:15378"/>
        <dbReference type="ChEBI" id="CHEBI:16526"/>
        <dbReference type="ChEBI" id="CHEBI:17544"/>
        <dbReference type="EC" id="4.2.1.1"/>
    </reaction>
</comment>
<dbReference type="EMBL" id="CAJNON010000030">
    <property type="protein sequence ID" value="CAF0823579.1"/>
    <property type="molecule type" value="Genomic_DNA"/>
</dbReference>
<evidence type="ECO:0000256" key="2">
    <source>
        <dbReference type="ARBA" id="ARBA00004498"/>
    </source>
</evidence>
<dbReference type="GO" id="GO:0005737">
    <property type="term" value="C:cytoplasm"/>
    <property type="evidence" value="ECO:0007669"/>
    <property type="project" value="TreeGrafter"/>
</dbReference>
<dbReference type="SUPFAM" id="SSF51069">
    <property type="entry name" value="Carbonic anhydrase"/>
    <property type="match status" value="1"/>
</dbReference>
<dbReference type="InterPro" id="IPR023561">
    <property type="entry name" value="Carbonic_anhydrase_a-class"/>
</dbReference>
<keyword evidence="5" id="KW-0964">Secreted</keyword>
<comment type="subcellular location">
    <subcellularLocation>
        <location evidence="2">Secreted</location>
        <location evidence="2">Extracellular space</location>
        <location evidence="2">Extracellular matrix</location>
    </subcellularLocation>
</comment>
<dbReference type="Gene3D" id="3.10.200.10">
    <property type="entry name" value="Alpha carbonic anhydrase"/>
    <property type="match status" value="1"/>
</dbReference>
<name>A0A813U9I8_9BILA</name>
<evidence type="ECO:0000256" key="9">
    <source>
        <dbReference type="ARBA" id="ARBA00048348"/>
    </source>
</evidence>
<evidence type="ECO:0000259" key="11">
    <source>
        <dbReference type="PROSITE" id="PS51144"/>
    </source>
</evidence>
<comment type="cofactor">
    <cofactor evidence="1 10">
        <name>Zn(2+)</name>
        <dbReference type="ChEBI" id="CHEBI:29105"/>
    </cofactor>
</comment>
<dbReference type="Proteomes" id="UP000663891">
    <property type="component" value="Unassembled WGS sequence"/>
</dbReference>
<dbReference type="InterPro" id="IPR036398">
    <property type="entry name" value="CA_dom_sf"/>
</dbReference>
<dbReference type="PROSITE" id="PS00162">
    <property type="entry name" value="ALPHA_CA_1"/>
    <property type="match status" value="1"/>
</dbReference>
<protein>
    <recommendedName>
        <fullName evidence="4 10">Carbonic anhydrase</fullName>
        <ecNumber evidence="4 10">4.2.1.1</ecNumber>
    </recommendedName>
</protein>
<dbReference type="Pfam" id="PF00194">
    <property type="entry name" value="Carb_anhydrase"/>
    <property type="match status" value="1"/>
</dbReference>
<dbReference type="InterPro" id="IPR001148">
    <property type="entry name" value="CA_dom"/>
</dbReference>
<evidence type="ECO:0000256" key="4">
    <source>
        <dbReference type="ARBA" id="ARBA00012925"/>
    </source>
</evidence>
<evidence type="ECO:0000313" key="13">
    <source>
        <dbReference type="Proteomes" id="UP000663891"/>
    </source>
</evidence>
<evidence type="ECO:0000256" key="6">
    <source>
        <dbReference type="ARBA" id="ARBA00022723"/>
    </source>
</evidence>
<dbReference type="PANTHER" id="PTHR18952:SF141">
    <property type="entry name" value="CARBONIC ANHYDRASE"/>
    <property type="match status" value="1"/>
</dbReference>
<dbReference type="SMART" id="SM01057">
    <property type="entry name" value="Carb_anhydrase"/>
    <property type="match status" value="1"/>
</dbReference>
<reference evidence="12" key="1">
    <citation type="submission" date="2021-02" db="EMBL/GenBank/DDBJ databases">
        <authorList>
            <person name="Nowell W R."/>
        </authorList>
    </citation>
    <scope>NUCLEOTIDE SEQUENCE</scope>
</reference>